<dbReference type="Pfam" id="PF01336">
    <property type="entry name" value="tRNA_anti-codon"/>
    <property type="match status" value="1"/>
</dbReference>
<comment type="subcellular location">
    <subcellularLocation>
        <location evidence="1">Cytoplasm</location>
    </subcellularLocation>
</comment>
<comment type="catalytic activity">
    <reaction evidence="11 12">
        <text>tRNA(Lys) + L-lysine + ATP = L-lysyl-tRNA(Lys) + AMP + diphosphate</text>
        <dbReference type="Rhea" id="RHEA:20792"/>
        <dbReference type="Rhea" id="RHEA-COMP:9696"/>
        <dbReference type="Rhea" id="RHEA-COMP:9697"/>
        <dbReference type="ChEBI" id="CHEBI:30616"/>
        <dbReference type="ChEBI" id="CHEBI:32551"/>
        <dbReference type="ChEBI" id="CHEBI:33019"/>
        <dbReference type="ChEBI" id="CHEBI:78442"/>
        <dbReference type="ChEBI" id="CHEBI:78529"/>
        <dbReference type="ChEBI" id="CHEBI:456215"/>
        <dbReference type="EC" id="6.1.1.6"/>
    </reaction>
</comment>
<protein>
    <recommendedName>
        <fullName evidence="3 12">Lysine--tRNA ligase</fullName>
        <ecNumber evidence="3 12">6.1.1.6</ecNumber>
    </recommendedName>
    <alternativeName>
        <fullName evidence="10 12">Lysyl-tRNA synthetase</fullName>
    </alternativeName>
</protein>
<evidence type="ECO:0000256" key="9">
    <source>
        <dbReference type="ARBA" id="ARBA00023146"/>
    </source>
</evidence>
<dbReference type="Proteomes" id="UP000054558">
    <property type="component" value="Unassembled WGS sequence"/>
</dbReference>
<dbReference type="InterPro" id="IPR034762">
    <property type="entry name" value="Lys-tRNA-ligase_II_bac/euk"/>
</dbReference>
<dbReference type="PIRSF" id="PIRSF039101">
    <property type="entry name" value="LysRS2"/>
    <property type="match status" value="1"/>
</dbReference>
<feature type="compositionally biased region" description="Basic and acidic residues" evidence="13">
    <location>
        <begin position="23"/>
        <end position="48"/>
    </location>
</feature>
<dbReference type="SUPFAM" id="SSF55681">
    <property type="entry name" value="Class II aaRS and biotin synthetases"/>
    <property type="match status" value="1"/>
</dbReference>
<evidence type="ECO:0000256" key="13">
    <source>
        <dbReference type="SAM" id="MobiDB-lite"/>
    </source>
</evidence>
<keyword evidence="8" id="KW-0648">Protein biosynthesis</keyword>
<keyword evidence="5" id="KW-0436">Ligase</keyword>
<dbReference type="SUPFAM" id="SSF50249">
    <property type="entry name" value="Nucleic acid-binding proteins"/>
    <property type="match status" value="1"/>
</dbReference>
<dbReference type="CDD" id="cd04322">
    <property type="entry name" value="LysRS_N"/>
    <property type="match status" value="1"/>
</dbReference>
<keyword evidence="6" id="KW-0547">Nucleotide-binding</keyword>
<sequence length="603" mass="67021">MASEDKADGASTAPTADGNEGETLSKSELKRRAKAERVAKEKAEKEAAKAAAAAAAPKAANKVEEEEEVDPRLYRENRLRVLAAEKEAGRNPYPHKFQVDLRIPDYVDKYKGLADAQQINEKLVSVAGRIMSKRSSSGKLLFYDLHGEGAKIQIMAGAQNAQDLKGAALDLDAFARLHTSIKRGDIVGVAGYPGKSKTGELSIFAVQIQVLSPCLHMMPSAFTGLRDQETRYRQRYLDLIMNGDVRNIFVTRSRVVQYMRRFFDQMGFLEVETPMMNMIAGGATAKPFITHHNDLDLDLFMRVAPELYLKELVVGGLDRVYEIGRQFRNEGIDLTHNPEFTTCEFYWAYADYNDVMKLTEDLVSGMVMAIHGSYKIKYHPNGKEGKEGQPAEEIEIDFTPPFKRIPMIAGLEELSGISIPKDLTAPETQAFLLKECTRLGIGCPPPQTTSRLLDKLVGHFIEETCVNPTFITDHPQIMSPLAKWHRAAAGLTERFELFVNKHEIANAYTELNDPVVQRERFAEQAKDKHAGDDEAQVLDEGFCTSLEYGLPPTGGWGMGIDRVVMLLTDSNNIKEVLLFPAMKPEDHVAPSAPRVDTPAQSSA</sequence>
<dbReference type="GO" id="GO:0006430">
    <property type="term" value="P:lysyl-tRNA aminoacylation"/>
    <property type="evidence" value="ECO:0000318"/>
    <property type="project" value="GO_Central"/>
</dbReference>
<evidence type="ECO:0000256" key="7">
    <source>
        <dbReference type="ARBA" id="ARBA00022840"/>
    </source>
</evidence>
<feature type="compositionally biased region" description="Low complexity" evidence="13">
    <location>
        <begin position="49"/>
        <end position="60"/>
    </location>
</feature>
<evidence type="ECO:0000256" key="10">
    <source>
        <dbReference type="ARBA" id="ARBA00030563"/>
    </source>
</evidence>
<dbReference type="InterPro" id="IPR044136">
    <property type="entry name" value="Lys-tRNA-ligase_II_N"/>
</dbReference>
<dbReference type="OrthoDB" id="21243at2759"/>
<keyword evidence="4" id="KW-0963">Cytoplasm</keyword>
<dbReference type="EMBL" id="DF237010">
    <property type="protein sequence ID" value="GAQ80725.1"/>
    <property type="molecule type" value="Genomic_DNA"/>
</dbReference>
<evidence type="ECO:0000256" key="5">
    <source>
        <dbReference type="ARBA" id="ARBA00022598"/>
    </source>
</evidence>
<dbReference type="EC" id="6.1.1.6" evidence="3 12"/>
<evidence type="ECO:0000256" key="8">
    <source>
        <dbReference type="ARBA" id="ARBA00022917"/>
    </source>
</evidence>
<name>A0A0U9HIY3_KLENI</name>
<keyword evidence="9 15" id="KW-0030">Aminoacyl-tRNA synthetase</keyword>
<dbReference type="InterPro" id="IPR004365">
    <property type="entry name" value="NA-bd_OB_tRNA"/>
</dbReference>
<dbReference type="FunFam" id="2.40.50.140:FF:000050">
    <property type="entry name" value="Lysine--tRNA ligase"/>
    <property type="match status" value="1"/>
</dbReference>
<dbReference type="Pfam" id="PF00152">
    <property type="entry name" value="tRNA-synt_2"/>
    <property type="match status" value="1"/>
</dbReference>
<dbReference type="GO" id="GO:0000049">
    <property type="term" value="F:tRNA binding"/>
    <property type="evidence" value="ECO:0000318"/>
    <property type="project" value="GO_Central"/>
</dbReference>
<proteinExistence type="inferred from homology"/>
<dbReference type="GO" id="GO:0005524">
    <property type="term" value="F:ATP binding"/>
    <property type="evidence" value="ECO:0007669"/>
    <property type="project" value="UniProtKB-KW"/>
</dbReference>
<evidence type="ECO:0000256" key="2">
    <source>
        <dbReference type="ARBA" id="ARBA00008226"/>
    </source>
</evidence>
<dbReference type="STRING" id="105231.A0A0U9HIY3"/>
<dbReference type="InterPro" id="IPR012340">
    <property type="entry name" value="NA-bd_OB-fold"/>
</dbReference>
<evidence type="ECO:0000256" key="12">
    <source>
        <dbReference type="RuleBase" id="RU003748"/>
    </source>
</evidence>
<dbReference type="NCBIfam" id="NF001756">
    <property type="entry name" value="PRK00484.1"/>
    <property type="match status" value="1"/>
</dbReference>
<evidence type="ECO:0000256" key="3">
    <source>
        <dbReference type="ARBA" id="ARBA00013166"/>
    </source>
</evidence>
<feature type="domain" description="Aminoacyl-transfer RNA synthetases class-II family profile" evidence="14">
    <location>
        <begin position="249"/>
        <end position="584"/>
    </location>
</feature>
<dbReference type="InterPro" id="IPR018149">
    <property type="entry name" value="Lys-tRNA-synth_II_C"/>
</dbReference>
<dbReference type="GO" id="GO:0004824">
    <property type="term" value="F:lysine-tRNA ligase activity"/>
    <property type="evidence" value="ECO:0000318"/>
    <property type="project" value="GO_Central"/>
</dbReference>
<feature type="region of interest" description="Disordered" evidence="13">
    <location>
        <begin position="1"/>
        <end position="70"/>
    </location>
</feature>
<dbReference type="Gene3D" id="2.40.50.140">
    <property type="entry name" value="Nucleic acid-binding proteins"/>
    <property type="match status" value="1"/>
</dbReference>
<dbReference type="PANTHER" id="PTHR42918:SF9">
    <property type="entry name" value="LYSINE--TRNA LIGASE"/>
    <property type="match status" value="1"/>
</dbReference>
<dbReference type="PRINTS" id="PR00982">
    <property type="entry name" value="TRNASYNTHLYS"/>
</dbReference>
<dbReference type="OMA" id="DFRNEGM"/>
<dbReference type="GO" id="GO:0005737">
    <property type="term" value="C:cytoplasm"/>
    <property type="evidence" value="ECO:0000318"/>
    <property type="project" value="GO_Central"/>
</dbReference>
<comment type="similarity">
    <text evidence="2">Belongs to the class-II aminoacyl-tRNA synthetase family.</text>
</comment>
<dbReference type="NCBIfam" id="TIGR00499">
    <property type="entry name" value="lysS_bact"/>
    <property type="match status" value="1"/>
</dbReference>
<keyword evidence="16" id="KW-1185">Reference proteome</keyword>
<evidence type="ECO:0000256" key="4">
    <source>
        <dbReference type="ARBA" id="ARBA00022490"/>
    </source>
</evidence>
<dbReference type="PROSITE" id="PS50862">
    <property type="entry name" value="AA_TRNA_LIGASE_II"/>
    <property type="match status" value="1"/>
</dbReference>
<evidence type="ECO:0000313" key="16">
    <source>
        <dbReference type="Proteomes" id="UP000054558"/>
    </source>
</evidence>
<dbReference type="FunFam" id="3.30.930.10:FF:000238">
    <property type="entry name" value="Lysine--tRNA ligase"/>
    <property type="match status" value="1"/>
</dbReference>
<dbReference type="Gene3D" id="3.30.930.10">
    <property type="entry name" value="Bira Bifunctional Protein, Domain 2"/>
    <property type="match status" value="1"/>
</dbReference>
<accession>A0A0U9HIY3</accession>
<dbReference type="InterPro" id="IPR002313">
    <property type="entry name" value="Lys-tRNA-ligase_II"/>
</dbReference>
<dbReference type="HAMAP" id="MF_00252">
    <property type="entry name" value="Lys_tRNA_synth_class2"/>
    <property type="match status" value="1"/>
</dbReference>
<evidence type="ECO:0000256" key="6">
    <source>
        <dbReference type="ARBA" id="ARBA00022741"/>
    </source>
</evidence>
<reference evidence="15 16" key="1">
    <citation type="journal article" date="2014" name="Nat. Commun.">
        <title>Klebsormidium flaccidum genome reveals primary factors for plant terrestrial adaptation.</title>
        <authorList>
            <person name="Hori K."/>
            <person name="Maruyama F."/>
            <person name="Fujisawa T."/>
            <person name="Togashi T."/>
            <person name="Yamamoto N."/>
            <person name="Seo M."/>
            <person name="Sato S."/>
            <person name="Yamada T."/>
            <person name="Mori H."/>
            <person name="Tajima N."/>
            <person name="Moriyama T."/>
            <person name="Ikeuchi M."/>
            <person name="Watanabe M."/>
            <person name="Wada H."/>
            <person name="Kobayashi K."/>
            <person name="Saito M."/>
            <person name="Masuda T."/>
            <person name="Sasaki-Sekimoto Y."/>
            <person name="Mashiguchi K."/>
            <person name="Awai K."/>
            <person name="Shimojima M."/>
            <person name="Masuda S."/>
            <person name="Iwai M."/>
            <person name="Nobusawa T."/>
            <person name="Narise T."/>
            <person name="Kondo S."/>
            <person name="Saito H."/>
            <person name="Sato R."/>
            <person name="Murakawa M."/>
            <person name="Ihara Y."/>
            <person name="Oshima-Yamada Y."/>
            <person name="Ohtaka K."/>
            <person name="Satoh M."/>
            <person name="Sonobe K."/>
            <person name="Ishii M."/>
            <person name="Ohtani R."/>
            <person name="Kanamori-Sato M."/>
            <person name="Honoki R."/>
            <person name="Miyazaki D."/>
            <person name="Mochizuki H."/>
            <person name="Umetsu J."/>
            <person name="Higashi K."/>
            <person name="Shibata D."/>
            <person name="Kamiya Y."/>
            <person name="Sato N."/>
            <person name="Nakamura Y."/>
            <person name="Tabata S."/>
            <person name="Ida S."/>
            <person name="Kurokawa K."/>
            <person name="Ohta H."/>
        </authorList>
    </citation>
    <scope>NUCLEOTIDE SEQUENCE [LARGE SCALE GENOMIC DNA]</scope>
    <source>
        <strain evidence="15 16">NIES-2285</strain>
    </source>
</reference>
<evidence type="ECO:0000256" key="11">
    <source>
        <dbReference type="ARBA" id="ARBA00048573"/>
    </source>
</evidence>
<dbReference type="AlphaFoldDB" id="A0A0U9HIY3"/>
<evidence type="ECO:0000256" key="1">
    <source>
        <dbReference type="ARBA" id="ARBA00004496"/>
    </source>
</evidence>
<evidence type="ECO:0000259" key="14">
    <source>
        <dbReference type="PROSITE" id="PS50862"/>
    </source>
</evidence>
<dbReference type="CDD" id="cd00775">
    <property type="entry name" value="LysRS_core"/>
    <property type="match status" value="1"/>
</dbReference>
<gene>
    <name evidence="15" type="ORF">KFL_000610030</name>
</gene>
<keyword evidence="7" id="KW-0067">ATP-binding</keyword>
<dbReference type="InterPro" id="IPR006195">
    <property type="entry name" value="aa-tRNA-synth_II"/>
</dbReference>
<dbReference type="InterPro" id="IPR004364">
    <property type="entry name" value="Aa-tRNA-synt_II"/>
</dbReference>
<evidence type="ECO:0000313" key="15">
    <source>
        <dbReference type="EMBL" id="GAQ80725.1"/>
    </source>
</evidence>
<organism evidence="15 16">
    <name type="scientific">Klebsormidium nitens</name>
    <name type="common">Green alga</name>
    <name type="synonym">Ulothrix nitens</name>
    <dbReference type="NCBI Taxonomy" id="105231"/>
    <lineage>
        <taxon>Eukaryota</taxon>
        <taxon>Viridiplantae</taxon>
        <taxon>Streptophyta</taxon>
        <taxon>Klebsormidiophyceae</taxon>
        <taxon>Klebsormidiales</taxon>
        <taxon>Klebsormidiaceae</taxon>
        <taxon>Klebsormidium</taxon>
    </lineage>
</organism>
<dbReference type="InterPro" id="IPR045864">
    <property type="entry name" value="aa-tRNA-synth_II/BPL/LPL"/>
</dbReference>
<dbReference type="PANTHER" id="PTHR42918">
    <property type="entry name" value="LYSYL-TRNA SYNTHETASE"/>
    <property type="match status" value="1"/>
</dbReference>